<dbReference type="Gene3D" id="3.40.50.1820">
    <property type="entry name" value="alpha/beta hydrolase"/>
    <property type="match status" value="1"/>
</dbReference>
<feature type="domain" description="BD-FAE-like" evidence="4">
    <location>
        <begin position="62"/>
        <end position="172"/>
    </location>
</feature>
<dbReference type="PANTHER" id="PTHR48081:SF30">
    <property type="entry name" value="ACETYL-HYDROLASE LIPR-RELATED"/>
    <property type="match status" value="1"/>
</dbReference>
<dbReference type="SUPFAM" id="SSF53474">
    <property type="entry name" value="alpha/beta-Hydrolases"/>
    <property type="match status" value="1"/>
</dbReference>
<dbReference type="GO" id="GO:0016787">
    <property type="term" value="F:hydrolase activity"/>
    <property type="evidence" value="ECO:0007669"/>
    <property type="project" value="UniProtKB-KW"/>
</dbReference>
<evidence type="ECO:0000259" key="3">
    <source>
        <dbReference type="Pfam" id="PF01738"/>
    </source>
</evidence>
<sequence>MKKSKGPFIPCVFINVIRKIRKQPMISKKLITLITGIILSNFICAAQEQFLYKQLDTTKLFLEVYYPKQLDSSKTYPAMVFFFGGGWKGGNRYHFLNHAKYFSKRGLVCFLADYRTESKHKTTPFESLEDAKSAIRFIRKNAANFNIDKTKIIASGGSAGGHLAAATAFIKGYNDPTDDLSLSCIPNALVLFNPVIDNGPGGYGFERIGDEYKNFSPLHNLDKGAPPTIVFLGTNDVLIPVETAEYYKKVMEKIGSRCELRLYEGESHGFFNYKNIEYYKKTVLEADKFLQSLGYLTSATNIEIE</sequence>
<evidence type="ECO:0000256" key="2">
    <source>
        <dbReference type="ARBA" id="ARBA00022801"/>
    </source>
</evidence>
<feature type="domain" description="Dienelactone hydrolase" evidence="3">
    <location>
        <begin position="215"/>
        <end position="282"/>
    </location>
</feature>
<dbReference type="Proteomes" id="UP001172083">
    <property type="component" value="Unassembled WGS sequence"/>
</dbReference>
<comment type="similarity">
    <text evidence="1">Belongs to the 'GDXG' lipolytic enzyme family.</text>
</comment>
<dbReference type="InterPro" id="IPR029058">
    <property type="entry name" value="AB_hydrolase_fold"/>
</dbReference>
<accession>A0ABT8L5C5</accession>
<gene>
    <name evidence="5" type="ORF">QQ020_12850</name>
</gene>
<dbReference type="EMBL" id="JAUJEB010000001">
    <property type="protein sequence ID" value="MDN5212947.1"/>
    <property type="molecule type" value="Genomic_DNA"/>
</dbReference>
<dbReference type="Pfam" id="PF01738">
    <property type="entry name" value="DLH"/>
    <property type="match status" value="1"/>
</dbReference>
<reference evidence="5" key="1">
    <citation type="submission" date="2023-06" db="EMBL/GenBank/DDBJ databases">
        <title>Genomic of Agaribacillus aureum.</title>
        <authorList>
            <person name="Wang G."/>
        </authorList>
    </citation>
    <scope>NUCLEOTIDE SEQUENCE</scope>
    <source>
        <strain evidence="5">BMA12</strain>
    </source>
</reference>
<dbReference type="InterPro" id="IPR050300">
    <property type="entry name" value="GDXG_lipolytic_enzyme"/>
</dbReference>
<protein>
    <submittedName>
        <fullName evidence="5">Alpha/beta hydrolase</fullName>
    </submittedName>
</protein>
<dbReference type="RefSeq" id="WP_346758264.1">
    <property type="nucleotide sequence ID" value="NZ_JAUJEB010000001.1"/>
</dbReference>
<dbReference type="Pfam" id="PF20434">
    <property type="entry name" value="BD-FAE"/>
    <property type="match status" value="1"/>
</dbReference>
<evidence type="ECO:0000313" key="5">
    <source>
        <dbReference type="EMBL" id="MDN5212947.1"/>
    </source>
</evidence>
<dbReference type="PANTHER" id="PTHR48081">
    <property type="entry name" value="AB HYDROLASE SUPERFAMILY PROTEIN C4A8.06C"/>
    <property type="match status" value="1"/>
</dbReference>
<evidence type="ECO:0000256" key="1">
    <source>
        <dbReference type="ARBA" id="ARBA00010515"/>
    </source>
</evidence>
<evidence type="ECO:0000313" key="6">
    <source>
        <dbReference type="Proteomes" id="UP001172083"/>
    </source>
</evidence>
<dbReference type="InterPro" id="IPR002925">
    <property type="entry name" value="Dienelactn_hydro"/>
</dbReference>
<evidence type="ECO:0000259" key="4">
    <source>
        <dbReference type="Pfam" id="PF20434"/>
    </source>
</evidence>
<keyword evidence="6" id="KW-1185">Reference proteome</keyword>
<organism evidence="5 6">
    <name type="scientific">Agaribacillus aureus</name>
    <dbReference type="NCBI Taxonomy" id="3051825"/>
    <lineage>
        <taxon>Bacteria</taxon>
        <taxon>Pseudomonadati</taxon>
        <taxon>Bacteroidota</taxon>
        <taxon>Cytophagia</taxon>
        <taxon>Cytophagales</taxon>
        <taxon>Splendidivirgaceae</taxon>
        <taxon>Agaribacillus</taxon>
    </lineage>
</organism>
<comment type="caution">
    <text evidence="5">The sequence shown here is derived from an EMBL/GenBank/DDBJ whole genome shotgun (WGS) entry which is preliminary data.</text>
</comment>
<proteinExistence type="inferred from homology"/>
<name>A0ABT8L5C5_9BACT</name>
<keyword evidence="2 5" id="KW-0378">Hydrolase</keyword>
<dbReference type="InterPro" id="IPR049492">
    <property type="entry name" value="BD-FAE-like_dom"/>
</dbReference>